<dbReference type="eggNOG" id="KOG1604">
    <property type="taxonomic scope" value="Eukaryota"/>
</dbReference>
<dbReference type="InterPro" id="IPR014718">
    <property type="entry name" value="GH-type_carb-bd"/>
</dbReference>
<dbReference type="InParanoid" id="D8QI55"/>
<keyword evidence="2" id="KW-1185">Reference proteome</keyword>
<name>D8QI55_SCHCM</name>
<sequence>MAEFTPVTLTLPSLGPSLALEIIPFGLTIHRIFVQADGKTHDILVGPEKPEDHKTRRYINSVIGRYTNRLPVKPLQFERKGIKGEFTPIPNESPRVSLHGGPIGFVTFPTGASNLDASLGELDVRGHNLFLAADHFAERDADALALGTFASAAGTPHAHTGKLIGEGYPPTGYDDYYLFKKDAVAPIPSHIPASEFTPEKDLVSSLVGATSPHSPLAILSSAKSGLKVRLDSNQHGTMFYSNCWSNPEKSGTRKKIHGGSGDVNAGDGYPPHSAVFLEFHHPLASFLIPENKDTDIDTLLTTGELYNNYVRAEISYTPVKV</sequence>
<proteinExistence type="predicted"/>
<reference evidence="1 2" key="1">
    <citation type="journal article" date="2010" name="Nat. Biotechnol.">
        <title>Genome sequence of the model mushroom Schizophyllum commune.</title>
        <authorList>
            <person name="Ohm R.A."/>
            <person name="de Jong J.F."/>
            <person name="Lugones L.G."/>
            <person name="Aerts A."/>
            <person name="Kothe E."/>
            <person name="Stajich J.E."/>
            <person name="de Vries R.P."/>
            <person name="Record E."/>
            <person name="Levasseur A."/>
            <person name="Baker S.E."/>
            <person name="Bartholomew K.A."/>
            <person name="Coutinho P.M."/>
            <person name="Erdmann S."/>
            <person name="Fowler T.J."/>
            <person name="Gathman A.C."/>
            <person name="Lombard V."/>
            <person name="Henrissat B."/>
            <person name="Knabe N."/>
            <person name="Kuees U."/>
            <person name="Lilly W.W."/>
            <person name="Lindquist E."/>
            <person name="Lucas S."/>
            <person name="Magnuson J.K."/>
            <person name="Piumi F."/>
            <person name="Raudaskoski M."/>
            <person name="Salamov A."/>
            <person name="Schmutz J."/>
            <person name="Schwarze F.W.M.R."/>
            <person name="vanKuyk P.A."/>
            <person name="Horton J.S."/>
            <person name="Grigoriev I.V."/>
            <person name="Woesten H.A.B."/>
        </authorList>
    </citation>
    <scope>NUCLEOTIDE SEQUENCE [LARGE SCALE GENOMIC DNA]</scope>
    <source>
        <strain evidence="2">H4-8 / FGSC 9210</strain>
    </source>
</reference>
<dbReference type="Gene3D" id="2.70.98.10">
    <property type="match status" value="2"/>
</dbReference>
<dbReference type="OMA" id="HWGFNLE"/>
<dbReference type="Proteomes" id="UP000007431">
    <property type="component" value="Unassembled WGS sequence"/>
</dbReference>
<dbReference type="GO" id="GO:0030246">
    <property type="term" value="F:carbohydrate binding"/>
    <property type="evidence" value="ECO:0007669"/>
    <property type="project" value="InterPro"/>
</dbReference>
<evidence type="ECO:0000313" key="2">
    <source>
        <dbReference type="Proteomes" id="UP000007431"/>
    </source>
</evidence>
<dbReference type="GO" id="GO:0004034">
    <property type="term" value="F:aldose 1-epimerase activity"/>
    <property type="evidence" value="ECO:0007669"/>
    <property type="project" value="TreeGrafter"/>
</dbReference>
<dbReference type="EMBL" id="GL377313">
    <property type="protein sequence ID" value="EFI92173.1"/>
    <property type="molecule type" value="Genomic_DNA"/>
</dbReference>
<organism evidence="2">
    <name type="scientific">Schizophyllum commune (strain H4-8 / FGSC 9210)</name>
    <name type="common">Split gill fungus</name>
    <dbReference type="NCBI Taxonomy" id="578458"/>
    <lineage>
        <taxon>Eukaryota</taxon>
        <taxon>Fungi</taxon>
        <taxon>Dikarya</taxon>
        <taxon>Basidiomycota</taxon>
        <taxon>Agaricomycotina</taxon>
        <taxon>Agaricomycetes</taxon>
        <taxon>Agaricomycetidae</taxon>
        <taxon>Agaricales</taxon>
        <taxon>Schizophyllaceae</taxon>
        <taxon>Schizophyllum</taxon>
    </lineage>
</organism>
<accession>D8QI55</accession>
<protein>
    <submittedName>
        <fullName evidence="1">Expressed protein</fullName>
    </submittedName>
</protein>
<evidence type="ECO:0000313" key="1">
    <source>
        <dbReference type="EMBL" id="EFI92173.1"/>
    </source>
</evidence>
<dbReference type="HOGENOM" id="CLU_028297_0_0_1"/>
<dbReference type="STRING" id="578458.D8QI55"/>
<dbReference type="InterPro" id="IPR011013">
    <property type="entry name" value="Gal_mutarotase_sf_dom"/>
</dbReference>
<dbReference type="PANTHER" id="PTHR10091:SF0">
    <property type="entry name" value="GALACTOSE MUTAROTASE"/>
    <property type="match status" value="1"/>
</dbReference>
<dbReference type="VEuPathDB" id="FungiDB:SCHCODRAFT_02642670"/>
<dbReference type="PANTHER" id="PTHR10091">
    <property type="entry name" value="ALDOSE-1-EPIMERASE"/>
    <property type="match status" value="1"/>
</dbReference>
<dbReference type="SUPFAM" id="SSF74650">
    <property type="entry name" value="Galactose mutarotase-like"/>
    <property type="match status" value="1"/>
</dbReference>
<dbReference type="GO" id="GO:0033499">
    <property type="term" value="P:galactose catabolic process via UDP-galactose, Leloir pathway"/>
    <property type="evidence" value="ECO:0007669"/>
    <property type="project" value="TreeGrafter"/>
</dbReference>
<dbReference type="AlphaFoldDB" id="D8QI55"/>
<gene>
    <name evidence="1" type="ORF">SCHCODRAFT_258637</name>
</gene>
<dbReference type="GO" id="GO:0006006">
    <property type="term" value="P:glucose metabolic process"/>
    <property type="evidence" value="ECO:0007669"/>
    <property type="project" value="TreeGrafter"/>
</dbReference>